<name>A4NVV0_HAEIF</name>
<dbReference type="BioCyc" id="HINF375063:G119K-201-MONOMER"/>
<gene>
    <name evidence="1" type="ORF">CGSHiR3021_09745</name>
</gene>
<dbReference type="AlphaFoldDB" id="A4NVV0"/>
<proteinExistence type="predicted"/>
<dbReference type="Proteomes" id="UP000005596">
    <property type="component" value="Unassembled WGS sequence"/>
</dbReference>
<protein>
    <submittedName>
        <fullName evidence="1">Uncharacterized protein</fullName>
    </submittedName>
</protein>
<evidence type="ECO:0000313" key="1">
    <source>
        <dbReference type="EMBL" id="EDK14780.1"/>
    </source>
</evidence>
<dbReference type="Gene3D" id="1.10.8.590">
    <property type="match status" value="1"/>
</dbReference>
<evidence type="ECO:0000313" key="2">
    <source>
        <dbReference type="Proteomes" id="UP000005596"/>
    </source>
</evidence>
<accession>A4NVV0</accession>
<dbReference type="EMBL" id="AAZJ01000001">
    <property type="protein sequence ID" value="EDK14780.1"/>
    <property type="molecule type" value="Genomic_DNA"/>
</dbReference>
<reference evidence="1 2" key="1">
    <citation type="journal article" date="2007" name="Genome Biol.">
        <title>Characterization and modeling of the Haemophilus influenzae core and supragenomes based on the complete genomic sequences of Rd and 12 clinical nontypeable strains.</title>
        <authorList>
            <person name="Hogg J.S."/>
            <person name="Hu F.Z."/>
            <person name="Janto B."/>
            <person name="Boissy R."/>
            <person name="Hayes J."/>
            <person name="Keefe R."/>
            <person name="Post J.C."/>
            <person name="Ehrlich G.D."/>
        </authorList>
    </citation>
    <scope>NUCLEOTIDE SEQUENCE [LARGE SCALE GENOMIC DNA]</scope>
    <source>
        <strain evidence="1 2">22.4-21</strain>
    </source>
</reference>
<sequence length="39" mass="4694">MRKLKRLYYRAKLEKNELNILNGMLSAVEKRIDLTNEDN</sequence>
<organism evidence="1 2">
    <name type="scientific">Haemophilus influenzae 22.4-21</name>
    <dbReference type="NCBI Taxonomy" id="375063"/>
    <lineage>
        <taxon>Bacteria</taxon>
        <taxon>Pseudomonadati</taxon>
        <taxon>Pseudomonadota</taxon>
        <taxon>Gammaproteobacteria</taxon>
        <taxon>Pasteurellales</taxon>
        <taxon>Pasteurellaceae</taxon>
        <taxon>Haemophilus</taxon>
    </lineage>
</organism>